<sequence length="478" mass="52097">MLIDTTLPENLSCGNKAYLKSEGEIEQSSETAFELSDADTQQKSNVLENSDRLTACNEDGNILRESLVDTSSGPLDAEAANIGSFNGEKDVMDKGASPSPFSMASNDNDVVTERKGETREDDDPYGAKIWDEKDDSTRSFHVISDELHCNSEVAIFPSTCKETGTSIQNVDNILRTAECGFSVCGAEFDVISGLAMNLLPGDNENGDFDKSEAGTTVFSLEGDHETIDKQFEENSTAAIVRFSSCISRKINDVPASGCNEILKESDVADTIKEYIDSESSLSVDFEESHASLSINVSAQTDERNTHENDALREFEEDFDARLVNPEVEDGVQSVECLGTESKEQEEATCVDLLVKGSAADKPSVETKVEEQAEEMMFKEPNVGSKTVHSPASVDLVGNSVISEEEEFESEDGHISSSRPLCSTAKKNARTILIHGTPSKVLAMADMKENAPKNKSSNIGEFTTMRPPKRKALQDVQWK</sequence>
<feature type="compositionally biased region" description="Polar residues" evidence="1">
    <location>
        <begin position="38"/>
        <end position="47"/>
    </location>
</feature>
<organism evidence="2 3">
    <name type="scientific">Rehmannia glutinosa</name>
    <name type="common">Chinese foxglove</name>
    <dbReference type="NCBI Taxonomy" id="99300"/>
    <lineage>
        <taxon>Eukaryota</taxon>
        <taxon>Viridiplantae</taxon>
        <taxon>Streptophyta</taxon>
        <taxon>Embryophyta</taxon>
        <taxon>Tracheophyta</taxon>
        <taxon>Spermatophyta</taxon>
        <taxon>Magnoliopsida</taxon>
        <taxon>eudicotyledons</taxon>
        <taxon>Gunneridae</taxon>
        <taxon>Pentapetalae</taxon>
        <taxon>asterids</taxon>
        <taxon>lamiids</taxon>
        <taxon>Lamiales</taxon>
        <taxon>Orobanchaceae</taxon>
        <taxon>Rehmannieae</taxon>
        <taxon>Rehmannia</taxon>
    </lineage>
</organism>
<dbReference type="Proteomes" id="UP001318860">
    <property type="component" value="Unassembled WGS sequence"/>
</dbReference>
<feature type="region of interest" description="Disordered" evidence="1">
    <location>
        <begin position="22"/>
        <end position="47"/>
    </location>
</feature>
<name>A0ABR0U8B2_REHGL</name>
<comment type="caution">
    <text evidence="2">The sequence shown here is derived from an EMBL/GenBank/DDBJ whole genome shotgun (WGS) entry which is preliminary data.</text>
</comment>
<accession>A0ABR0U8B2</accession>
<evidence type="ECO:0000256" key="1">
    <source>
        <dbReference type="SAM" id="MobiDB-lite"/>
    </source>
</evidence>
<reference evidence="2 3" key="1">
    <citation type="journal article" date="2021" name="Comput. Struct. Biotechnol. J.">
        <title>De novo genome assembly of the potent medicinal plant Rehmannia glutinosa using nanopore technology.</title>
        <authorList>
            <person name="Ma L."/>
            <person name="Dong C."/>
            <person name="Song C."/>
            <person name="Wang X."/>
            <person name="Zheng X."/>
            <person name="Niu Y."/>
            <person name="Chen S."/>
            <person name="Feng W."/>
        </authorList>
    </citation>
    <scope>NUCLEOTIDE SEQUENCE [LARGE SCALE GENOMIC DNA]</scope>
    <source>
        <strain evidence="2">DH-2019</strain>
    </source>
</reference>
<gene>
    <name evidence="2" type="ORF">DH2020_047468</name>
</gene>
<proteinExistence type="predicted"/>
<feature type="region of interest" description="Disordered" evidence="1">
    <location>
        <begin position="94"/>
        <end position="128"/>
    </location>
</feature>
<dbReference type="EMBL" id="JABTTQ020003302">
    <property type="protein sequence ID" value="KAK6118777.1"/>
    <property type="molecule type" value="Genomic_DNA"/>
</dbReference>
<protein>
    <submittedName>
        <fullName evidence="2">Uncharacterized protein</fullName>
    </submittedName>
</protein>
<feature type="compositionally biased region" description="Polar residues" evidence="1">
    <location>
        <begin position="99"/>
        <end position="109"/>
    </location>
</feature>
<evidence type="ECO:0000313" key="3">
    <source>
        <dbReference type="Proteomes" id="UP001318860"/>
    </source>
</evidence>
<keyword evidence="3" id="KW-1185">Reference proteome</keyword>
<evidence type="ECO:0000313" key="2">
    <source>
        <dbReference type="EMBL" id="KAK6118777.1"/>
    </source>
</evidence>
<feature type="region of interest" description="Disordered" evidence="1">
    <location>
        <begin position="449"/>
        <end position="478"/>
    </location>
</feature>